<keyword evidence="2" id="KW-1185">Reference proteome</keyword>
<protein>
    <submittedName>
        <fullName evidence="1">Uncharacterized protein</fullName>
    </submittedName>
</protein>
<evidence type="ECO:0000313" key="1">
    <source>
        <dbReference type="EMBL" id="KAK3194617.1"/>
    </source>
</evidence>
<gene>
    <name evidence="1" type="ORF">Dsin_025927</name>
</gene>
<sequence>MTMEVLNLPISRDSLSLSTFSPFTSKFSIKTSNKRNPYLYNVPPSKFHKNPSFPCYLLSSTTRRLQVLAHFGGPTSRRNSLRKKLLHDQQVHQKNPIPLDVISSFVDNLNSDSVKESGLNNAFADDDGVVETSSSVKESKLKQIGESVLLNKLENWIDQYRKDVDYWGIGPGPIFTVFQDSEGNVKKVSVNEDEILREAK</sequence>
<dbReference type="PANTHER" id="PTHR34962:SF1">
    <property type="entry name" value="EMBRYO DEFECTIVE 1703-RELATED"/>
    <property type="match status" value="1"/>
</dbReference>
<dbReference type="PANTHER" id="PTHR34962">
    <property type="entry name" value="EMBRYO DEFECTIVE 1703-RELATED"/>
    <property type="match status" value="1"/>
</dbReference>
<dbReference type="EMBL" id="JANJYJ010000008">
    <property type="protein sequence ID" value="KAK3194617.1"/>
    <property type="molecule type" value="Genomic_DNA"/>
</dbReference>
<dbReference type="Proteomes" id="UP001281410">
    <property type="component" value="Unassembled WGS sequence"/>
</dbReference>
<organism evidence="1 2">
    <name type="scientific">Dipteronia sinensis</name>
    <dbReference type="NCBI Taxonomy" id="43782"/>
    <lineage>
        <taxon>Eukaryota</taxon>
        <taxon>Viridiplantae</taxon>
        <taxon>Streptophyta</taxon>
        <taxon>Embryophyta</taxon>
        <taxon>Tracheophyta</taxon>
        <taxon>Spermatophyta</taxon>
        <taxon>Magnoliopsida</taxon>
        <taxon>eudicotyledons</taxon>
        <taxon>Gunneridae</taxon>
        <taxon>Pentapetalae</taxon>
        <taxon>rosids</taxon>
        <taxon>malvids</taxon>
        <taxon>Sapindales</taxon>
        <taxon>Sapindaceae</taxon>
        <taxon>Hippocastanoideae</taxon>
        <taxon>Acereae</taxon>
        <taxon>Dipteronia</taxon>
    </lineage>
</organism>
<accession>A0AAD9ZWQ0</accession>
<evidence type="ECO:0000313" key="2">
    <source>
        <dbReference type="Proteomes" id="UP001281410"/>
    </source>
</evidence>
<dbReference type="AlphaFoldDB" id="A0AAD9ZWQ0"/>
<comment type="caution">
    <text evidence="1">The sequence shown here is derived from an EMBL/GenBank/DDBJ whole genome shotgun (WGS) entry which is preliminary data.</text>
</comment>
<name>A0AAD9ZWQ0_9ROSI</name>
<reference evidence="1" key="1">
    <citation type="journal article" date="2023" name="Plant J.">
        <title>Genome sequences and population genomics provide insights into the demographic history, inbreeding, and mutation load of two 'living fossil' tree species of Dipteronia.</title>
        <authorList>
            <person name="Feng Y."/>
            <person name="Comes H.P."/>
            <person name="Chen J."/>
            <person name="Zhu S."/>
            <person name="Lu R."/>
            <person name="Zhang X."/>
            <person name="Li P."/>
            <person name="Qiu J."/>
            <person name="Olsen K.M."/>
            <person name="Qiu Y."/>
        </authorList>
    </citation>
    <scope>NUCLEOTIDE SEQUENCE</scope>
    <source>
        <strain evidence="1">NBL</strain>
    </source>
</reference>
<proteinExistence type="predicted"/>